<accession>A0ABT6QAQ0</accession>
<organism evidence="2 3">
    <name type="scientific">Commensalibacter nepenthis</name>
    <dbReference type="NCBI Taxonomy" id="3043872"/>
    <lineage>
        <taxon>Bacteria</taxon>
        <taxon>Pseudomonadati</taxon>
        <taxon>Pseudomonadota</taxon>
        <taxon>Alphaproteobacteria</taxon>
        <taxon>Acetobacterales</taxon>
        <taxon>Acetobacteraceae</taxon>
    </lineage>
</organism>
<dbReference type="InterPro" id="IPR021027">
    <property type="entry name" value="Transposase_put_HTH"/>
</dbReference>
<keyword evidence="3" id="KW-1185">Reference proteome</keyword>
<proteinExistence type="predicted"/>
<feature type="domain" description="Transposase putative helix-turn-helix" evidence="1">
    <location>
        <begin position="1"/>
        <end position="44"/>
    </location>
</feature>
<dbReference type="RefSeq" id="WP_281463628.1">
    <property type="nucleotide sequence ID" value="NZ_JASBAN010000016.1"/>
</dbReference>
<feature type="non-terminal residue" evidence="2">
    <location>
        <position position="60"/>
    </location>
</feature>
<protein>
    <submittedName>
        <fullName evidence="2">Helix-turn-helix domain-containing protein</fullName>
    </submittedName>
</protein>
<dbReference type="Proteomes" id="UP001431775">
    <property type="component" value="Unassembled WGS sequence"/>
</dbReference>
<dbReference type="Pfam" id="PF12323">
    <property type="entry name" value="HTH_OrfB_IS605"/>
    <property type="match status" value="1"/>
</dbReference>
<dbReference type="EMBL" id="JASBAN010000016">
    <property type="protein sequence ID" value="MDI2113982.1"/>
    <property type="molecule type" value="Genomic_DNA"/>
</dbReference>
<reference evidence="2" key="1">
    <citation type="submission" date="2023-05" db="EMBL/GenBank/DDBJ databases">
        <title>Whole genome sequence of Commensalibacter sp.</title>
        <authorList>
            <person name="Charoenyingcharoen P."/>
            <person name="Yukphan P."/>
        </authorList>
    </citation>
    <scope>NUCLEOTIDE SEQUENCE</scope>
    <source>
        <strain evidence="2">TBRC 10068</strain>
    </source>
</reference>
<name>A0ABT6QAQ0_9PROT</name>
<sequence>MRIKKAFKYELMPNGADIRKLRQFCGCSRFVYNRALAYNEEQRKIDTDFKFSYAKIAVLL</sequence>
<evidence type="ECO:0000313" key="2">
    <source>
        <dbReference type="EMBL" id="MDI2113982.1"/>
    </source>
</evidence>
<gene>
    <name evidence="2" type="ORF">QJV33_11940</name>
</gene>
<evidence type="ECO:0000259" key="1">
    <source>
        <dbReference type="Pfam" id="PF12323"/>
    </source>
</evidence>
<evidence type="ECO:0000313" key="3">
    <source>
        <dbReference type="Proteomes" id="UP001431775"/>
    </source>
</evidence>
<comment type="caution">
    <text evidence="2">The sequence shown here is derived from an EMBL/GenBank/DDBJ whole genome shotgun (WGS) entry which is preliminary data.</text>
</comment>